<gene>
    <name evidence="4" type="ORF">DW663_05885</name>
</gene>
<reference evidence="4 5" key="1">
    <citation type="submission" date="2018-08" db="EMBL/GenBank/DDBJ databases">
        <title>A genome reference for cultivated species of the human gut microbiota.</title>
        <authorList>
            <person name="Zou Y."/>
            <person name="Xue W."/>
            <person name="Luo G."/>
        </authorList>
    </citation>
    <scope>NUCLEOTIDE SEQUENCE [LARGE SCALE GENOMIC DNA]</scope>
    <source>
        <strain evidence="4 5">AM25-1</strain>
    </source>
</reference>
<organism evidence="4 5">
    <name type="scientific">Fusobacterium mortiferum</name>
    <dbReference type="NCBI Taxonomy" id="850"/>
    <lineage>
        <taxon>Bacteria</taxon>
        <taxon>Fusobacteriati</taxon>
        <taxon>Fusobacteriota</taxon>
        <taxon>Fusobacteriia</taxon>
        <taxon>Fusobacteriales</taxon>
        <taxon>Fusobacteriaceae</taxon>
        <taxon>Fusobacterium</taxon>
    </lineage>
</organism>
<dbReference type="PANTHER" id="PTHR48100">
    <property type="entry name" value="BROAD-SPECIFICITY PHOSPHATASE YOR283W-RELATED"/>
    <property type="match status" value="1"/>
</dbReference>
<feature type="binding site" evidence="2">
    <location>
        <begin position="7"/>
        <end position="14"/>
    </location>
    <ligand>
        <name>substrate</name>
    </ligand>
</feature>
<evidence type="ECO:0000313" key="5">
    <source>
        <dbReference type="Proteomes" id="UP000284676"/>
    </source>
</evidence>
<dbReference type="InterPro" id="IPR013078">
    <property type="entry name" value="His_Pase_superF_clade-1"/>
</dbReference>
<dbReference type="InterPro" id="IPR050275">
    <property type="entry name" value="PGM_Phosphatase"/>
</dbReference>
<comment type="caution">
    <text evidence="4">The sequence shown here is derived from an EMBL/GenBank/DDBJ whole genome shotgun (WGS) entry which is preliminary data.</text>
</comment>
<protein>
    <submittedName>
        <fullName evidence="4">Histidine phosphatase family protein</fullName>
    </submittedName>
</protein>
<dbReference type="PIRSF" id="PIRSF000709">
    <property type="entry name" value="6PFK_2-Ptase"/>
    <property type="match status" value="1"/>
</dbReference>
<proteinExistence type="predicted"/>
<dbReference type="Pfam" id="PF00300">
    <property type="entry name" value="His_Phos_1"/>
    <property type="match status" value="1"/>
</dbReference>
<dbReference type="PANTHER" id="PTHR48100:SF1">
    <property type="entry name" value="HISTIDINE PHOSPHATASE FAMILY PROTEIN-RELATED"/>
    <property type="match status" value="1"/>
</dbReference>
<dbReference type="InterPro" id="IPR029033">
    <property type="entry name" value="His_PPase_superfam"/>
</dbReference>
<dbReference type="GO" id="GO:0005737">
    <property type="term" value="C:cytoplasm"/>
    <property type="evidence" value="ECO:0007669"/>
    <property type="project" value="TreeGrafter"/>
</dbReference>
<feature type="active site" description="Tele-phosphohistidine intermediate" evidence="1">
    <location>
        <position position="8"/>
    </location>
</feature>
<dbReference type="Proteomes" id="UP000284676">
    <property type="component" value="Unassembled WGS sequence"/>
</dbReference>
<dbReference type="Gene3D" id="3.40.50.1240">
    <property type="entry name" value="Phosphoglycerate mutase-like"/>
    <property type="match status" value="1"/>
</dbReference>
<dbReference type="AlphaFoldDB" id="A0A414PVZ1"/>
<dbReference type="CDD" id="cd07067">
    <property type="entry name" value="HP_PGM_like"/>
    <property type="match status" value="1"/>
</dbReference>
<dbReference type="RefSeq" id="WP_005886564.1">
    <property type="nucleotide sequence ID" value="NZ_CABMMQ010000002.1"/>
</dbReference>
<name>A0A414PVZ1_FUSMR</name>
<feature type="site" description="Transition state stabilizer" evidence="3">
    <location>
        <position position="152"/>
    </location>
</feature>
<evidence type="ECO:0000256" key="3">
    <source>
        <dbReference type="PIRSR" id="PIRSR613078-3"/>
    </source>
</evidence>
<dbReference type="SMART" id="SM00855">
    <property type="entry name" value="PGAM"/>
    <property type="match status" value="1"/>
</dbReference>
<sequence>MKIYFIRHGETVWNTLRIFQGSSNSPLTEKGREQAKKLGERLKNTEFTNFYSSPLGRTIETSKLIIGDRDIKIETIDEFKEISVGRMEGVPREKFEATYPEQFHNFFFNPKDYNPIPYDGETFPQLIERVERGLKKITENHKEDDVIVVVTHGMTLKAIFKVIKGISFDELGKVAVPQNTSLSIVDYTDGKYSVDIFSDVSHLGADDYENY</sequence>
<accession>A0A414PVZ1</accession>
<evidence type="ECO:0000256" key="1">
    <source>
        <dbReference type="PIRSR" id="PIRSR613078-1"/>
    </source>
</evidence>
<feature type="active site" description="Proton donor/acceptor" evidence="1">
    <location>
        <position position="81"/>
    </location>
</feature>
<dbReference type="GeneID" id="62764432"/>
<dbReference type="SUPFAM" id="SSF53254">
    <property type="entry name" value="Phosphoglycerate mutase-like"/>
    <property type="match status" value="1"/>
</dbReference>
<evidence type="ECO:0000256" key="2">
    <source>
        <dbReference type="PIRSR" id="PIRSR613078-2"/>
    </source>
</evidence>
<evidence type="ECO:0000313" key="4">
    <source>
        <dbReference type="EMBL" id="RHF72704.1"/>
    </source>
</evidence>
<feature type="binding site" evidence="2">
    <location>
        <position position="57"/>
    </location>
    <ligand>
        <name>substrate</name>
    </ligand>
</feature>
<dbReference type="EMBL" id="QRHL01000007">
    <property type="protein sequence ID" value="RHF72704.1"/>
    <property type="molecule type" value="Genomic_DNA"/>
</dbReference>
<dbReference type="GO" id="GO:0016791">
    <property type="term" value="F:phosphatase activity"/>
    <property type="evidence" value="ECO:0007669"/>
    <property type="project" value="TreeGrafter"/>
</dbReference>